<dbReference type="PROSITE" id="PS51276">
    <property type="entry name" value="PEPTIDASE_C56_PFPI"/>
    <property type="match status" value="1"/>
</dbReference>
<feature type="domain" description="DJ-1/PfpI" evidence="2">
    <location>
        <begin position="3"/>
        <end position="172"/>
    </location>
</feature>
<accession>A0A7W4YHC6</accession>
<dbReference type="AlphaFoldDB" id="A0A7W4YHC6"/>
<comment type="caution">
    <text evidence="3">The sequence shown here is derived from an EMBL/GenBank/DDBJ whole genome shotgun (WGS) entry which is preliminary data.</text>
</comment>
<dbReference type="EC" id="3.2.-.-" evidence="3"/>
<dbReference type="NCBIfam" id="TIGR01382">
    <property type="entry name" value="PfpI"/>
    <property type="match status" value="1"/>
</dbReference>
<dbReference type="PANTHER" id="PTHR42733:SF2">
    <property type="entry name" value="DJ-1_THIJ_PFPI FAMILY PROTEIN"/>
    <property type="match status" value="1"/>
</dbReference>
<dbReference type="Proteomes" id="UP000545286">
    <property type="component" value="Unassembled WGS sequence"/>
</dbReference>
<dbReference type="CDD" id="cd03169">
    <property type="entry name" value="GATase1_PfpI_1"/>
    <property type="match status" value="1"/>
</dbReference>
<dbReference type="PANTHER" id="PTHR42733">
    <property type="entry name" value="DJ-1 PROTEIN"/>
    <property type="match status" value="1"/>
</dbReference>
<dbReference type="OrthoDB" id="9792284at2"/>
<proteinExistence type="inferred from homology"/>
<name>A0A7W4YHC6_9MICO</name>
<evidence type="ECO:0000256" key="1">
    <source>
        <dbReference type="ARBA" id="ARBA00008542"/>
    </source>
</evidence>
<sequence length="187" mass="20487">MSKVLILAGDFSETLEVFYPYERLREEGYEPVIAAPTKKRLQFVVHDFEGYDTFTEKLGHGWNADIALADVNPSDYVALVVPGGRAPEYLRNNEDVKRIVKHFFGEDSPVAVTCHGPIILAKAGVLEGRTTSGFPEIAADIEAGGGTYQNSEALVDGNLVSSRAWNDNGPWFGKFIALLREKAPLSA</sequence>
<dbReference type="GO" id="GO:0008233">
    <property type="term" value="F:peptidase activity"/>
    <property type="evidence" value="ECO:0007669"/>
    <property type="project" value="UniProtKB-KW"/>
</dbReference>
<gene>
    <name evidence="3" type="ORF">FHX72_003163</name>
</gene>
<keyword evidence="3" id="KW-0378">Hydrolase</keyword>
<dbReference type="Pfam" id="PF01965">
    <property type="entry name" value="DJ-1_PfpI"/>
    <property type="match status" value="1"/>
</dbReference>
<keyword evidence="3" id="KW-0645">Protease</keyword>
<reference evidence="3 4" key="1">
    <citation type="submission" date="2020-08" db="EMBL/GenBank/DDBJ databases">
        <title>Sequencing the genomes of 1000 actinobacteria strains.</title>
        <authorList>
            <person name="Klenk H.-P."/>
        </authorList>
    </citation>
    <scope>NUCLEOTIDE SEQUENCE [LARGE SCALE GENOMIC DNA]</scope>
    <source>
        <strain evidence="3 4">DSM 20419</strain>
    </source>
</reference>
<evidence type="ECO:0000313" key="4">
    <source>
        <dbReference type="Proteomes" id="UP000545286"/>
    </source>
</evidence>
<comment type="similarity">
    <text evidence="1">Belongs to the peptidase C56 family.</text>
</comment>
<dbReference type="GO" id="GO:0016798">
    <property type="term" value="F:hydrolase activity, acting on glycosyl bonds"/>
    <property type="evidence" value="ECO:0007669"/>
    <property type="project" value="UniProtKB-KW"/>
</dbReference>
<dbReference type="RefSeq" id="WP_068483343.1">
    <property type="nucleotide sequence ID" value="NZ_CZJS01000140.1"/>
</dbReference>
<dbReference type="InterPro" id="IPR006286">
    <property type="entry name" value="C56_PfpI-like"/>
</dbReference>
<keyword evidence="4" id="KW-1185">Reference proteome</keyword>
<dbReference type="GO" id="GO:0006508">
    <property type="term" value="P:proteolysis"/>
    <property type="evidence" value="ECO:0007669"/>
    <property type="project" value="UniProtKB-KW"/>
</dbReference>
<organism evidence="3 4">
    <name type="scientific">Pseudoclavibacter helvolus</name>
    <dbReference type="NCBI Taxonomy" id="255205"/>
    <lineage>
        <taxon>Bacteria</taxon>
        <taxon>Bacillati</taxon>
        <taxon>Actinomycetota</taxon>
        <taxon>Actinomycetes</taxon>
        <taxon>Micrococcales</taxon>
        <taxon>Microbacteriaceae</taxon>
        <taxon>Pseudoclavibacter</taxon>
    </lineage>
</organism>
<dbReference type="InterPro" id="IPR002818">
    <property type="entry name" value="DJ-1/PfpI"/>
</dbReference>
<dbReference type="EMBL" id="JACHWJ010000005">
    <property type="protein sequence ID" value="MBB2959011.1"/>
    <property type="molecule type" value="Genomic_DNA"/>
</dbReference>
<dbReference type="Gene3D" id="3.40.50.880">
    <property type="match status" value="1"/>
</dbReference>
<evidence type="ECO:0000313" key="3">
    <source>
        <dbReference type="EMBL" id="MBB2959011.1"/>
    </source>
</evidence>
<dbReference type="SUPFAM" id="SSF52317">
    <property type="entry name" value="Class I glutamine amidotransferase-like"/>
    <property type="match status" value="1"/>
</dbReference>
<keyword evidence="3" id="KW-0326">Glycosidase</keyword>
<dbReference type="InterPro" id="IPR029062">
    <property type="entry name" value="Class_I_gatase-like"/>
</dbReference>
<evidence type="ECO:0000259" key="2">
    <source>
        <dbReference type="Pfam" id="PF01965"/>
    </source>
</evidence>
<protein>
    <submittedName>
        <fullName evidence="3">Protease I</fullName>
        <ecNumber evidence="3">3.2.-.-</ecNumber>
    </submittedName>
</protein>